<feature type="non-terminal residue" evidence="1">
    <location>
        <position position="1"/>
    </location>
</feature>
<name>A0A7K6P566_9CORV</name>
<organism evidence="1 2">
    <name type="scientific">Ifrita kowaldi</name>
    <name type="common">blue-capped ifrita</name>
    <dbReference type="NCBI Taxonomy" id="461245"/>
    <lineage>
        <taxon>Eukaryota</taxon>
        <taxon>Metazoa</taxon>
        <taxon>Chordata</taxon>
        <taxon>Craniata</taxon>
        <taxon>Vertebrata</taxon>
        <taxon>Euteleostomi</taxon>
        <taxon>Archelosauria</taxon>
        <taxon>Archosauria</taxon>
        <taxon>Dinosauria</taxon>
        <taxon>Saurischia</taxon>
        <taxon>Theropoda</taxon>
        <taxon>Coelurosauria</taxon>
        <taxon>Aves</taxon>
        <taxon>Neognathae</taxon>
        <taxon>Neoaves</taxon>
        <taxon>Telluraves</taxon>
        <taxon>Australaves</taxon>
        <taxon>Passeriformes</taxon>
        <taxon>Corvoidea</taxon>
        <taxon>Cinclosomatidae</taxon>
        <taxon>Ifrita</taxon>
    </lineage>
</organism>
<gene>
    <name evidence="1" type="primary">Erv31</name>
    <name evidence="1" type="ORF">IFRKOW_R15599</name>
</gene>
<sequence length="127" mass="14730">LKFLELGKNLFVDLSERISRELNLTNCWVCGGTHMAEVWPWRGNSLDPGELLKWNHTTQREKDRAGGWTRSTPVIGEEYLWCLGEKFVEEVGDTSCKRYLATNGTPTWWIPKEPEVFWALKTKGRKC</sequence>
<evidence type="ECO:0000313" key="1">
    <source>
        <dbReference type="EMBL" id="NWW56384.1"/>
    </source>
</evidence>
<protein>
    <submittedName>
        <fullName evidence="1">ENR1 protein</fullName>
    </submittedName>
</protein>
<dbReference type="EMBL" id="VZRS01001076">
    <property type="protein sequence ID" value="NWW56384.1"/>
    <property type="molecule type" value="Genomic_DNA"/>
</dbReference>
<dbReference type="Proteomes" id="UP000542689">
    <property type="component" value="Unassembled WGS sequence"/>
</dbReference>
<reference evidence="1 2" key="1">
    <citation type="submission" date="2019-09" db="EMBL/GenBank/DDBJ databases">
        <title>Bird 10,000 Genomes (B10K) Project - Family phase.</title>
        <authorList>
            <person name="Zhang G."/>
        </authorList>
    </citation>
    <scope>NUCLEOTIDE SEQUENCE [LARGE SCALE GENOMIC DNA]</scope>
    <source>
        <strain evidence="1">B10K-DU-029-41</strain>
        <tissue evidence="1">Liver</tissue>
    </source>
</reference>
<feature type="non-terminal residue" evidence="1">
    <location>
        <position position="127"/>
    </location>
</feature>
<evidence type="ECO:0000313" key="2">
    <source>
        <dbReference type="Proteomes" id="UP000542689"/>
    </source>
</evidence>
<keyword evidence="2" id="KW-1185">Reference proteome</keyword>
<dbReference type="AlphaFoldDB" id="A0A7K6P566"/>
<accession>A0A7K6P566</accession>
<proteinExistence type="predicted"/>
<comment type="caution">
    <text evidence="1">The sequence shown here is derived from an EMBL/GenBank/DDBJ whole genome shotgun (WGS) entry which is preliminary data.</text>
</comment>